<accession>A0A9F5J417</accession>
<evidence type="ECO:0000313" key="2">
    <source>
        <dbReference type="Proteomes" id="UP000695026"/>
    </source>
</evidence>
<dbReference type="GeneID" id="107326596"/>
<dbReference type="InterPro" id="IPR029359">
    <property type="entry name" value="FAM181"/>
</dbReference>
<dbReference type="AlphaFoldDB" id="A0A9F5J417"/>
<name>A0A9F5J417_PYTBI</name>
<dbReference type="PANTHER" id="PTHR33766:SF2">
    <property type="entry name" value="PROTEIN FAM181B"/>
    <property type="match status" value="1"/>
</dbReference>
<evidence type="ECO:0000313" key="4">
    <source>
        <dbReference type="RefSeq" id="XP_025032066.1"/>
    </source>
</evidence>
<evidence type="ECO:0000313" key="5">
    <source>
        <dbReference type="RefSeq" id="XP_025032067.1"/>
    </source>
</evidence>
<organism evidence="2 5">
    <name type="scientific">Python bivittatus</name>
    <name type="common">Burmese python</name>
    <name type="synonym">Python molurus bivittatus</name>
    <dbReference type="NCBI Taxonomy" id="176946"/>
    <lineage>
        <taxon>Eukaryota</taxon>
        <taxon>Metazoa</taxon>
        <taxon>Chordata</taxon>
        <taxon>Craniata</taxon>
        <taxon>Vertebrata</taxon>
        <taxon>Euteleostomi</taxon>
        <taxon>Lepidosauria</taxon>
        <taxon>Squamata</taxon>
        <taxon>Bifurcata</taxon>
        <taxon>Unidentata</taxon>
        <taxon>Episquamata</taxon>
        <taxon>Toxicofera</taxon>
        <taxon>Serpentes</taxon>
        <taxon>Henophidia</taxon>
        <taxon>Pythonidae</taxon>
        <taxon>Python</taxon>
    </lineage>
</organism>
<evidence type="ECO:0000313" key="3">
    <source>
        <dbReference type="RefSeq" id="XP_015746382.1"/>
    </source>
</evidence>
<dbReference type="Proteomes" id="UP000695026">
    <property type="component" value="Unplaced"/>
</dbReference>
<keyword evidence="2" id="KW-1185">Reference proteome</keyword>
<dbReference type="RefSeq" id="XP_015746382.1">
    <property type="nucleotide sequence ID" value="XM_015890896.2"/>
</dbReference>
<dbReference type="RefSeq" id="XP_025032066.1">
    <property type="nucleotide sequence ID" value="XM_025176298.1"/>
</dbReference>
<proteinExistence type="predicted"/>
<dbReference type="PANTHER" id="PTHR33766">
    <property type="entry name" value="PROTEIN FAM181B"/>
    <property type="match status" value="1"/>
</dbReference>
<dbReference type="RefSeq" id="XP_025032067.1">
    <property type="nucleotide sequence ID" value="XM_025176299.1"/>
</dbReference>
<sequence length="218" mass="23557">MLHPNHRILAPPPQPLTPAEGGSDLYTFVSAATSHVMRALQRPRKSRPTKRKVNLRRFLQNQICRSFSDIEAATHGLASSILSQEALALPKALQQTAPLKPHTSQPAQTSSGSFSGIAEAFAAPDPSPSWCLSPESLMPEPDEFFEPIAKENLLGLDPLAPNLLGYDTYPDSQPCVLSTTYGILMEPNVYPPVGVQCLASAATPKAMSVSAYDIYTPF</sequence>
<evidence type="ECO:0000256" key="1">
    <source>
        <dbReference type="SAM" id="MobiDB-lite"/>
    </source>
</evidence>
<dbReference type="OrthoDB" id="8922503at2759"/>
<protein>
    <submittedName>
        <fullName evidence="3 4">Uncharacterized protein C19orf85-like</fullName>
    </submittedName>
</protein>
<gene>
    <name evidence="3 4 5 6" type="primary">LOC107326596</name>
</gene>
<evidence type="ECO:0000313" key="6">
    <source>
        <dbReference type="RefSeq" id="XP_025032068.1"/>
    </source>
</evidence>
<reference evidence="3 4" key="1">
    <citation type="submission" date="2025-04" db="UniProtKB">
        <authorList>
            <consortium name="RefSeq"/>
        </authorList>
    </citation>
    <scope>IDENTIFICATION</scope>
    <source>
        <tissue evidence="3 4">Liver</tissue>
    </source>
</reference>
<dbReference type="RefSeq" id="XP_025032068.1">
    <property type="nucleotide sequence ID" value="XM_025176300.1"/>
</dbReference>
<dbReference type="KEGG" id="pbi:107326596"/>
<dbReference type="OMA" id="CEACTEL"/>
<feature type="region of interest" description="Disordered" evidence="1">
    <location>
        <begin position="1"/>
        <end position="22"/>
    </location>
</feature>